<organism evidence="2 3">
    <name type="scientific">Streptomyces adustus</name>
    <dbReference type="NCBI Taxonomy" id="1609272"/>
    <lineage>
        <taxon>Bacteria</taxon>
        <taxon>Bacillati</taxon>
        <taxon>Actinomycetota</taxon>
        <taxon>Actinomycetes</taxon>
        <taxon>Kitasatosporales</taxon>
        <taxon>Streptomycetaceae</taxon>
        <taxon>Streptomyces</taxon>
    </lineage>
</organism>
<reference evidence="2 3" key="1">
    <citation type="submission" date="2019-07" db="EMBL/GenBank/DDBJ databases">
        <title>New species of Amycolatopsis and Streptomyces.</title>
        <authorList>
            <person name="Duangmal K."/>
            <person name="Teo W.F.A."/>
            <person name="Lipun K."/>
        </authorList>
    </citation>
    <scope>NUCLEOTIDE SEQUENCE [LARGE SCALE GENOMIC DNA]</scope>
    <source>
        <strain evidence="2 3">NBRC 109810</strain>
    </source>
</reference>
<dbReference type="RefSeq" id="WP_152891128.1">
    <property type="nucleotide sequence ID" value="NZ_VJZD01000098.1"/>
</dbReference>
<feature type="transmembrane region" description="Helical" evidence="1">
    <location>
        <begin position="156"/>
        <end position="175"/>
    </location>
</feature>
<dbReference type="AlphaFoldDB" id="A0A5N8VJC2"/>
<accession>A0A5N8VJC2</accession>
<keyword evidence="3" id="KW-1185">Reference proteome</keyword>
<dbReference type="OrthoDB" id="4337641at2"/>
<keyword evidence="1" id="KW-1133">Transmembrane helix</keyword>
<keyword evidence="1" id="KW-0812">Transmembrane</keyword>
<name>A0A5N8VJC2_9ACTN</name>
<evidence type="ECO:0000313" key="2">
    <source>
        <dbReference type="EMBL" id="MPY34065.1"/>
    </source>
</evidence>
<evidence type="ECO:0000313" key="3">
    <source>
        <dbReference type="Proteomes" id="UP000325849"/>
    </source>
</evidence>
<protein>
    <submittedName>
        <fullName evidence="2">Uncharacterized protein</fullName>
    </submittedName>
</protein>
<evidence type="ECO:0000256" key="1">
    <source>
        <dbReference type="SAM" id="Phobius"/>
    </source>
</evidence>
<keyword evidence="1" id="KW-0472">Membrane</keyword>
<feature type="transmembrane region" description="Helical" evidence="1">
    <location>
        <begin position="25"/>
        <end position="44"/>
    </location>
</feature>
<comment type="caution">
    <text evidence="2">The sequence shown here is derived from an EMBL/GenBank/DDBJ whole genome shotgun (WGS) entry which is preliminary data.</text>
</comment>
<feature type="transmembrane region" description="Helical" evidence="1">
    <location>
        <begin position="131"/>
        <end position="150"/>
    </location>
</feature>
<gene>
    <name evidence="2" type="ORF">FNH09_23300</name>
</gene>
<dbReference type="EMBL" id="VJZD01000098">
    <property type="protein sequence ID" value="MPY34065.1"/>
    <property type="molecule type" value="Genomic_DNA"/>
</dbReference>
<proteinExistence type="predicted"/>
<dbReference type="Proteomes" id="UP000325849">
    <property type="component" value="Unassembled WGS sequence"/>
</dbReference>
<feature type="transmembrane region" description="Helical" evidence="1">
    <location>
        <begin position="50"/>
        <end position="70"/>
    </location>
</feature>
<sequence>MTTPEIHTAPGPPAVRARGPVQRRLRAFAVPAQLALAVCLLSGVPVPGAAVLGAKLLLLVTLGAEARMWLLLRRHGLSRRDALTHLVPGPVLRFITHELRLMVSLLRWIGRRRHGVEGAEAVFPHGRDQAALMYGFAFVCVVETVALSFLLANWPVAHAVMLVVDVYTVLFVLGIHAASVTRPHVLADGALRVRQGAHLDVRVPLDRIASVRRETLFTHEKKVGELNLAIGSQTSLTLHLTEPVDAPRFLGAPHHVTVIRMHADDPKSLYDAVARAHAALPA</sequence>